<accession>A0A0A0KNK8</accession>
<dbReference type="InterPro" id="IPR011990">
    <property type="entry name" value="TPR-like_helical_dom_sf"/>
</dbReference>
<keyword evidence="1" id="KW-0677">Repeat</keyword>
<dbReference type="KEGG" id="csv:101218858"/>
<dbReference type="AlphaFoldDB" id="A0A0A0KNK8"/>
<reference evidence="3 4" key="1">
    <citation type="journal article" date="2009" name="Nat. Genet.">
        <title>The genome of the cucumber, Cucumis sativus L.</title>
        <authorList>
            <person name="Huang S."/>
            <person name="Li R."/>
            <person name="Zhang Z."/>
            <person name="Li L."/>
            <person name="Gu X."/>
            <person name="Fan W."/>
            <person name="Lucas W.J."/>
            <person name="Wang X."/>
            <person name="Xie B."/>
            <person name="Ni P."/>
            <person name="Ren Y."/>
            <person name="Zhu H."/>
            <person name="Li J."/>
            <person name="Lin K."/>
            <person name="Jin W."/>
            <person name="Fei Z."/>
            <person name="Li G."/>
            <person name="Staub J."/>
            <person name="Kilian A."/>
            <person name="van der Vossen E.A."/>
            <person name="Wu Y."/>
            <person name="Guo J."/>
            <person name="He J."/>
            <person name="Jia Z."/>
            <person name="Ren Y."/>
            <person name="Tian G."/>
            <person name="Lu Y."/>
            <person name="Ruan J."/>
            <person name="Qian W."/>
            <person name="Wang M."/>
            <person name="Huang Q."/>
            <person name="Li B."/>
            <person name="Xuan Z."/>
            <person name="Cao J."/>
            <person name="Asan"/>
            <person name="Wu Z."/>
            <person name="Zhang J."/>
            <person name="Cai Q."/>
            <person name="Bai Y."/>
            <person name="Zhao B."/>
            <person name="Han Y."/>
            <person name="Li Y."/>
            <person name="Li X."/>
            <person name="Wang S."/>
            <person name="Shi Q."/>
            <person name="Liu S."/>
            <person name="Cho W.K."/>
            <person name="Kim J.Y."/>
            <person name="Xu Y."/>
            <person name="Heller-Uszynska K."/>
            <person name="Miao H."/>
            <person name="Cheng Z."/>
            <person name="Zhang S."/>
            <person name="Wu J."/>
            <person name="Yang Y."/>
            <person name="Kang H."/>
            <person name="Li M."/>
            <person name="Liang H."/>
            <person name="Ren X."/>
            <person name="Shi Z."/>
            <person name="Wen M."/>
            <person name="Jian M."/>
            <person name="Yang H."/>
            <person name="Zhang G."/>
            <person name="Yang Z."/>
            <person name="Chen R."/>
            <person name="Liu S."/>
            <person name="Li J."/>
            <person name="Ma L."/>
            <person name="Liu H."/>
            <person name="Zhou Y."/>
            <person name="Zhao J."/>
            <person name="Fang X."/>
            <person name="Li G."/>
            <person name="Fang L."/>
            <person name="Li Y."/>
            <person name="Liu D."/>
            <person name="Zheng H."/>
            <person name="Zhang Y."/>
            <person name="Qin N."/>
            <person name="Li Z."/>
            <person name="Yang G."/>
            <person name="Yang S."/>
            <person name="Bolund L."/>
            <person name="Kristiansen K."/>
            <person name="Zheng H."/>
            <person name="Li S."/>
            <person name="Zhang X."/>
            <person name="Yang H."/>
            <person name="Wang J."/>
            <person name="Sun R."/>
            <person name="Zhang B."/>
            <person name="Jiang S."/>
            <person name="Wang J."/>
            <person name="Du Y."/>
            <person name="Li S."/>
        </authorList>
    </citation>
    <scope>NUCLEOTIDE SEQUENCE [LARGE SCALE GENOMIC DNA]</scope>
    <source>
        <strain evidence="4">cv. 9930</strain>
    </source>
</reference>
<dbReference type="OMA" id="ACCNHGQ"/>
<sequence>MSSSSKRCLLLLHKCINMNQLKQAHAQVLKSGLHNSNFVLSRLLNFCAESRNGSLSHAFKLFQHIQHPTICIFNTMIKALLLRGEFLNAIAVFSAIFRNGIHPDTYTLPYVLKASARMTNIHLGESIHACTIKLGSAVNEFVGNSLLVMYRSFDNMRSARQVFDEMPELSAVSWTVMIYGYANMGDVDTARELFDMATVKDTGIWGAMISGYVQNNCFKEGLHMFRLMQLTEVEPDEAIIVTILSACAHMGALDTGIWIHRYLGRLGLPLTLRVSTGLIDMYAKCGHLDLAKYLFNEMSQRDNVCWNAMISGMAMDGDGEGAIKLFMEMEKAGIKPDNITFIAVLAACSNSGMVDEGIRIWNRMSTVHKIEPKSEHYGCVIDLLSRVGRFEEAEGVIQRLPKTASPSEEAVAWRAFLSACCKHGQTQQAEVAAERLFQLERHSGAYVLLSNMYAALGKHEDAKRVRNMMKLKGVEKVPGCSSIKVNGVVNEFIAGEKTHRHIDNIHLVLEELNKQIVEADLEGIISTAHIGY</sequence>
<reference evidence="3 4" key="2">
    <citation type="journal article" date="2009" name="PLoS ONE">
        <title>An integrated genetic and cytogenetic map of the cucumber genome.</title>
        <authorList>
            <person name="Ren Y."/>
            <person name="Zhang Z."/>
            <person name="Liu J."/>
            <person name="Staub J.E."/>
            <person name="Han Y."/>
            <person name="Cheng Z."/>
            <person name="Li X."/>
            <person name="Lu J."/>
            <person name="Miao H."/>
            <person name="Kang H."/>
            <person name="Xie B."/>
            <person name="Gu X."/>
            <person name="Wang X."/>
            <person name="Du Y."/>
            <person name="Jin W."/>
            <person name="Huang S."/>
        </authorList>
    </citation>
    <scope>NUCLEOTIDE SEQUENCE [LARGE SCALE GENOMIC DNA]</scope>
    <source>
        <strain evidence="4">cv. 9930</strain>
    </source>
</reference>
<dbReference type="Pfam" id="PF20431">
    <property type="entry name" value="E_motif"/>
    <property type="match status" value="1"/>
</dbReference>
<feature type="repeat" description="PPR" evidence="2">
    <location>
        <begin position="302"/>
        <end position="336"/>
    </location>
</feature>
<dbReference type="Gramene" id="KGN51188">
    <property type="protein sequence ID" value="KGN51188"/>
    <property type="gene ID" value="Csa_5G485180"/>
</dbReference>
<dbReference type="InterPro" id="IPR046960">
    <property type="entry name" value="PPR_At4g14850-like_plant"/>
</dbReference>
<dbReference type="InterPro" id="IPR002885">
    <property type="entry name" value="PPR_rpt"/>
</dbReference>
<dbReference type="PANTHER" id="PTHR47926">
    <property type="entry name" value="PENTATRICOPEPTIDE REPEAT-CONTAINING PROTEIN"/>
    <property type="match status" value="1"/>
</dbReference>
<evidence type="ECO:0008006" key="5">
    <source>
        <dbReference type="Google" id="ProtNLM"/>
    </source>
</evidence>
<dbReference type="Pfam" id="PF13041">
    <property type="entry name" value="PPR_2"/>
    <property type="match status" value="1"/>
</dbReference>
<dbReference type="SUPFAM" id="SSF48452">
    <property type="entry name" value="TPR-like"/>
    <property type="match status" value="1"/>
</dbReference>
<reference evidence="3 4" key="4">
    <citation type="journal article" date="2011" name="BMC Genomics">
        <title>RNA-Seq improves annotation of protein-coding genes in the cucumber genome.</title>
        <authorList>
            <person name="Li Z."/>
            <person name="Zhang Z."/>
            <person name="Yan P."/>
            <person name="Huang S."/>
            <person name="Fei Z."/>
            <person name="Lin K."/>
        </authorList>
    </citation>
    <scope>NUCLEOTIDE SEQUENCE [LARGE SCALE GENOMIC DNA]</scope>
    <source>
        <strain evidence="4">cv. 9930</strain>
    </source>
</reference>
<dbReference type="InterPro" id="IPR046848">
    <property type="entry name" value="E_motif"/>
</dbReference>
<evidence type="ECO:0000256" key="1">
    <source>
        <dbReference type="ARBA" id="ARBA00022737"/>
    </source>
</evidence>
<keyword evidence="4" id="KW-1185">Reference proteome</keyword>
<feature type="repeat" description="PPR" evidence="2">
    <location>
        <begin position="201"/>
        <end position="235"/>
    </location>
</feature>
<dbReference type="Gene3D" id="1.25.40.10">
    <property type="entry name" value="Tetratricopeptide repeat domain"/>
    <property type="match status" value="4"/>
</dbReference>
<evidence type="ECO:0000256" key="2">
    <source>
        <dbReference type="PROSITE-ProRule" id="PRU00708"/>
    </source>
</evidence>
<organism evidence="3 4">
    <name type="scientific">Cucumis sativus</name>
    <name type="common">Cucumber</name>
    <dbReference type="NCBI Taxonomy" id="3659"/>
    <lineage>
        <taxon>Eukaryota</taxon>
        <taxon>Viridiplantae</taxon>
        <taxon>Streptophyta</taxon>
        <taxon>Embryophyta</taxon>
        <taxon>Tracheophyta</taxon>
        <taxon>Spermatophyta</taxon>
        <taxon>Magnoliopsida</taxon>
        <taxon>eudicotyledons</taxon>
        <taxon>Gunneridae</taxon>
        <taxon>Pentapetalae</taxon>
        <taxon>rosids</taxon>
        <taxon>fabids</taxon>
        <taxon>Cucurbitales</taxon>
        <taxon>Cucurbitaceae</taxon>
        <taxon>Benincaseae</taxon>
        <taxon>Cucumis</taxon>
    </lineage>
</organism>
<evidence type="ECO:0000313" key="3">
    <source>
        <dbReference type="EMBL" id="KGN51188.1"/>
    </source>
</evidence>
<dbReference type="PANTHER" id="PTHR47926:SF352">
    <property type="entry name" value="REPEAT-CONTAINING PROTEIN, PUTATIVE-RELATED"/>
    <property type="match status" value="1"/>
</dbReference>
<dbReference type="OrthoDB" id="185373at2759"/>
<dbReference type="FunFam" id="1.25.40.10:FF:000184">
    <property type="entry name" value="Pentatricopeptide repeat-containing protein, chloroplastic"/>
    <property type="match status" value="1"/>
</dbReference>
<dbReference type="FunFam" id="1.25.40.10:FF:000348">
    <property type="entry name" value="Pentatricopeptide repeat-containing protein chloroplastic"/>
    <property type="match status" value="1"/>
</dbReference>
<proteinExistence type="predicted"/>
<dbReference type="Proteomes" id="UP000029981">
    <property type="component" value="Chromosome 5"/>
</dbReference>
<protein>
    <recommendedName>
        <fullName evidence="5">Pentatricopeptide repeat-containing protein</fullName>
    </recommendedName>
</protein>
<gene>
    <name evidence="3" type="ORF">Csa_5G485180</name>
</gene>
<dbReference type="GO" id="GO:0003723">
    <property type="term" value="F:RNA binding"/>
    <property type="evidence" value="ECO:0007669"/>
    <property type="project" value="InterPro"/>
</dbReference>
<feature type="repeat" description="PPR" evidence="2">
    <location>
        <begin position="69"/>
        <end position="103"/>
    </location>
</feature>
<dbReference type="eggNOG" id="KOG4197">
    <property type="taxonomic scope" value="Eukaryota"/>
</dbReference>
<reference evidence="3 4" key="3">
    <citation type="journal article" date="2010" name="BMC Genomics">
        <title>Transcriptome sequencing and comparative analysis of cucumber flowers with different sex types.</title>
        <authorList>
            <person name="Guo S."/>
            <person name="Zheng Y."/>
            <person name="Joung J.G."/>
            <person name="Liu S."/>
            <person name="Zhang Z."/>
            <person name="Crasta O.R."/>
            <person name="Sobral B.W."/>
            <person name="Xu Y."/>
            <person name="Huang S."/>
            <person name="Fei Z."/>
        </authorList>
    </citation>
    <scope>NUCLEOTIDE SEQUENCE [LARGE SCALE GENOMIC DNA]</scope>
    <source>
        <strain evidence="4">cv. 9930</strain>
    </source>
</reference>
<dbReference type="NCBIfam" id="TIGR00756">
    <property type="entry name" value="PPR"/>
    <property type="match status" value="5"/>
</dbReference>
<dbReference type="Pfam" id="PF01535">
    <property type="entry name" value="PPR"/>
    <property type="match status" value="5"/>
</dbReference>
<dbReference type="EMBL" id="CM002926">
    <property type="protein sequence ID" value="KGN51188.1"/>
    <property type="molecule type" value="Genomic_DNA"/>
</dbReference>
<evidence type="ECO:0000313" key="4">
    <source>
        <dbReference type="Proteomes" id="UP000029981"/>
    </source>
</evidence>
<dbReference type="GO" id="GO:0009451">
    <property type="term" value="P:RNA modification"/>
    <property type="evidence" value="ECO:0000318"/>
    <property type="project" value="GO_Central"/>
</dbReference>
<name>A0A0A0KNK8_CUCSA</name>
<dbReference type="PROSITE" id="PS51375">
    <property type="entry name" value="PPR"/>
    <property type="match status" value="3"/>
</dbReference>